<evidence type="ECO:0000313" key="2">
    <source>
        <dbReference type="EMBL" id="KAF5708944.1"/>
    </source>
</evidence>
<accession>A0A8H6D9W2</accession>
<keyword evidence="3" id="KW-1185">Reference proteome</keyword>
<feature type="compositionally biased region" description="Basic residues" evidence="1">
    <location>
        <begin position="123"/>
        <end position="137"/>
    </location>
</feature>
<dbReference type="Proteomes" id="UP000532311">
    <property type="component" value="Unassembled WGS sequence"/>
</dbReference>
<evidence type="ECO:0000313" key="3">
    <source>
        <dbReference type="Proteomes" id="UP000532311"/>
    </source>
</evidence>
<comment type="caution">
    <text evidence="2">The sequence shown here is derived from an EMBL/GenBank/DDBJ whole genome shotgun (WGS) entry which is preliminary data.</text>
</comment>
<name>A0A8H6D9W2_9HYPO</name>
<dbReference type="EMBL" id="JAAQPF010000261">
    <property type="protein sequence ID" value="KAF5708944.1"/>
    <property type="molecule type" value="Genomic_DNA"/>
</dbReference>
<proteinExistence type="predicted"/>
<protein>
    <submittedName>
        <fullName evidence="2">Uncharacterized protein</fullName>
    </submittedName>
</protein>
<gene>
    <name evidence="2" type="ORF">FGLOB1_6164</name>
</gene>
<reference evidence="2 3" key="1">
    <citation type="submission" date="2020-05" db="EMBL/GenBank/DDBJ databases">
        <title>Identification and distribution of gene clusters putatively required for synthesis of sphingolipid metabolism inhibitors in phylogenetically diverse species of the filamentous fungus Fusarium.</title>
        <authorList>
            <person name="Kim H.-S."/>
            <person name="Busman M."/>
            <person name="Brown D.W."/>
            <person name="Divon H."/>
            <person name="Uhlig S."/>
            <person name="Proctor R.H."/>
        </authorList>
    </citation>
    <scope>NUCLEOTIDE SEQUENCE [LARGE SCALE GENOMIC DNA]</scope>
    <source>
        <strain evidence="2 3">NRRL 26131</strain>
    </source>
</reference>
<dbReference type="AlphaFoldDB" id="A0A8H6D9W2"/>
<feature type="compositionally biased region" description="Low complexity" evidence="1">
    <location>
        <begin position="101"/>
        <end position="122"/>
    </location>
</feature>
<sequence>MSTSQPTKHSAVSADQPPMEPPPAYERVAQTQTQNPPRPRQGDVNSKGCLVDAPIPLQFAYACAVSPALLTLGCYSEFEDNCPMEDLPPGMEGIHNEWVDPDISPPGLGSDSDSDDATASIGQKRKSSRRASSMKKRKRVSAKFEWADAVPSRNSKRLEAQQVNENDVCDENRRYAETLLKMINPFYSPGDLTMNLPDEAPYFCMADTRCRLCQFELQEDDLVIAHIEGQRFSMEFNLRMADTIHDSFEWINLHTCANPQCMAEGRRIPFFHNDCFCFRLYDISDALVAAGNYTFDPPAYEKKRRSHRIKRLLAPKLRDELQIRLPAETLMIIAGLLVRECAAITAEEQLLGLNVSDDTVDLTKDVYVGYTAVDGVRYVRSLGNTVSKLCNQDCPVLLSKQGESVGKIWIAEDYRGIRAVKFCSADTSLTGPTPIAKSWWRAICVPCDVEKIATKSDGLKLRDILTCDEKVSTDTRNYIGWAKPEHPNDVIDITTFDQVNSFPERLRMTFFNCNVNGTTGYTAVTCGSSVAMVHAHENDNTGFYADMDSAYPRGFFIYMPLDDGEFVTEICRRYAVAAGNWISTCLVFITNKGRNTLFGTSGPPESCLVLDRILTPAFDGTQIWYNDLTSVHPKSLRYIACDRLAPPVQRPFPPSLIPNPPYFWTQNNEPCCGTLSWMQVSRHGTLEWWSSLRHSIVRYTSTAGQLTNMETRS</sequence>
<feature type="region of interest" description="Disordered" evidence="1">
    <location>
        <begin position="86"/>
        <end position="137"/>
    </location>
</feature>
<evidence type="ECO:0000256" key="1">
    <source>
        <dbReference type="SAM" id="MobiDB-lite"/>
    </source>
</evidence>
<organism evidence="2 3">
    <name type="scientific">Fusarium globosum</name>
    <dbReference type="NCBI Taxonomy" id="78864"/>
    <lineage>
        <taxon>Eukaryota</taxon>
        <taxon>Fungi</taxon>
        <taxon>Dikarya</taxon>
        <taxon>Ascomycota</taxon>
        <taxon>Pezizomycotina</taxon>
        <taxon>Sordariomycetes</taxon>
        <taxon>Hypocreomycetidae</taxon>
        <taxon>Hypocreales</taxon>
        <taxon>Nectriaceae</taxon>
        <taxon>Fusarium</taxon>
        <taxon>Fusarium fujikuroi species complex</taxon>
    </lineage>
</organism>
<feature type="region of interest" description="Disordered" evidence="1">
    <location>
        <begin position="1"/>
        <end position="47"/>
    </location>
</feature>
<feature type="compositionally biased region" description="Polar residues" evidence="1">
    <location>
        <begin position="1"/>
        <end position="10"/>
    </location>
</feature>